<dbReference type="InterPro" id="IPR038441">
    <property type="entry name" value="THAP_Znf_sf"/>
</dbReference>
<evidence type="ECO:0000256" key="4">
    <source>
        <dbReference type="ARBA" id="ARBA00023125"/>
    </source>
</evidence>
<dbReference type="InterPro" id="IPR006612">
    <property type="entry name" value="THAP_Znf"/>
</dbReference>
<dbReference type="OrthoDB" id="7589662at2759"/>
<evidence type="ECO:0000313" key="6">
    <source>
        <dbReference type="EMBL" id="KAF0747360.1"/>
    </source>
</evidence>
<evidence type="ECO:0000256" key="3">
    <source>
        <dbReference type="ARBA" id="ARBA00022833"/>
    </source>
</evidence>
<gene>
    <name evidence="6" type="ORF">FWK35_00019272</name>
</gene>
<feature type="non-terminal residue" evidence="6">
    <location>
        <position position="197"/>
    </location>
</feature>
<evidence type="ECO:0000256" key="1">
    <source>
        <dbReference type="ARBA" id="ARBA00022723"/>
    </source>
</evidence>
<organism evidence="6 7">
    <name type="scientific">Aphis craccivora</name>
    <name type="common">Cowpea aphid</name>
    <dbReference type="NCBI Taxonomy" id="307492"/>
    <lineage>
        <taxon>Eukaryota</taxon>
        <taxon>Metazoa</taxon>
        <taxon>Ecdysozoa</taxon>
        <taxon>Arthropoda</taxon>
        <taxon>Hexapoda</taxon>
        <taxon>Insecta</taxon>
        <taxon>Pterygota</taxon>
        <taxon>Neoptera</taxon>
        <taxon>Paraneoptera</taxon>
        <taxon>Hemiptera</taxon>
        <taxon>Sternorrhyncha</taxon>
        <taxon>Aphidomorpha</taxon>
        <taxon>Aphidoidea</taxon>
        <taxon>Aphididae</taxon>
        <taxon>Aphidini</taxon>
        <taxon>Aphis</taxon>
        <taxon>Aphis</taxon>
    </lineage>
</organism>
<keyword evidence="7" id="KW-1185">Reference proteome</keyword>
<proteinExistence type="predicted"/>
<keyword evidence="2" id="KW-0863">Zinc-finger</keyword>
<dbReference type="SMART" id="SM00980">
    <property type="entry name" value="THAP"/>
    <property type="match status" value="1"/>
</dbReference>
<dbReference type="SUPFAM" id="SSF57716">
    <property type="entry name" value="Glucocorticoid receptor-like (DNA-binding domain)"/>
    <property type="match status" value="1"/>
</dbReference>
<evidence type="ECO:0000313" key="7">
    <source>
        <dbReference type="Proteomes" id="UP000478052"/>
    </source>
</evidence>
<reference evidence="6 7" key="1">
    <citation type="submission" date="2019-08" db="EMBL/GenBank/DDBJ databases">
        <title>Whole genome of Aphis craccivora.</title>
        <authorList>
            <person name="Voronova N.V."/>
            <person name="Shulinski R.S."/>
            <person name="Bandarenka Y.V."/>
            <person name="Zhorov D.G."/>
            <person name="Warner D."/>
        </authorList>
    </citation>
    <scope>NUCLEOTIDE SEQUENCE [LARGE SCALE GENOMIC DNA]</scope>
    <source>
        <strain evidence="6">180601</strain>
        <tissue evidence="6">Whole Body</tissue>
    </source>
</reference>
<name>A0A6G0Y1L8_APHCR</name>
<evidence type="ECO:0000256" key="2">
    <source>
        <dbReference type="ARBA" id="ARBA00022771"/>
    </source>
</evidence>
<evidence type="ECO:0000259" key="5">
    <source>
        <dbReference type="SMART" id="SM00980"/>
    </source>
</evidence>
<dbReference type="Pfam" id="PF05485">
    <property type="entry name" value="THAP"/>
    <property type="match status" value="1"/>
</dbReference>
<keyword evidence="4" id="KW-0238">DNA-binding</keyword>
<comment type="caution">
    <text evidence="6">The sequence shown here is derived from an EMBL/GenBank/DDBJ whole genome shotgun (WGS) entry which is preliminary data.</text>
</comment>
<feature type="domain" description="THAP-type" evidence="5">
    <location>
        <begin position="6"/>
        <end position="92"/>
    </location>
</feature>
<protein>
    <submittedName>
        <fullName evidence="6">Bromodomain-containing protein DDB G0270170-like</fullName>
    </submittedName>
</protein>
<dbReference type="GO" id="GO:0008270">
    <property type="term" value="F:zinc ion binding"/>
    <property type="evidence" value="ECO:0007669"/>
    <property type="project" value="UniProtKB-KW"/>
</dbReference>
<dbReference type="Proteomes" id="UP000478052">
    <property type="component" value="Unassembled WGS sequence"/>
</dbReference>
<accession>A0A6G0Y1L8</accession>
<keyword evidence="1" id="KW-0479">Metal-binding</keyword>
<sequence length="197" mass="22566">MPPRLDKCCIENCTGNSKSRFSVPIVSHEKWERVIGKTLNQRSRICGDHFLEEDKIDTWVSGQGANKYSICLKKPRLKKGAVPMLNLNLKKSGEDVSTYKMDIDISIEAIVALTCDGASTNKTMLKILNVNGKKTEFKNYFQNPFNENRKIYVFSDAPHAIKNVRNRLFQNKQLKSKPLIIIMYTYKNIHPTNPCIK</sequence>
<dbReference type="GO" id="GO:0003677">
    <property type="term" value="F:DNA binding"/>
    <property type="evidence" value="ECO:0007669"/>
    <property type="project" value="UniProtKB-KW"/>
</dbReference>
<dbReference type="EMBL" id="VUJU01006872">
    <property type="protein sequence ID" value="KAF0747360.1"/>
    <property type="molecule type" value="Genomic_DNA"/>
</dbReference>
<dbReference type="Gene3D" id="6.20.210.20">
    <property type="entry name" value="THAP domain"/>
    <property type="match status" value="1"/>
</dbReference>
<keyword evidence="3" id="KW-0862">Zinc</keyword>
<dbReference type="AlphaFoldDB" id="A0A6G0Y1L8"/>